<dbReference type="InterPro" id="IPR052920">
    <property type="entry name" value="DNA-binding_regulatory"/>
</dbReference>
<evidence type="ECO:0000313" key="3">
    <source>
        <dbReference type="EMBL" id="HIZ88781.1"/>
    </source>
</evidence>
<keyword evidence="1" id="KW-0472">Membrane</keyword>
<dbReference type="AlphaFoldDB" id="A0A9D2GTN3"/>
<dbReference type="PANTHER" id="PTHR43358:SF4">
    <property type="entry name" value="ALPHA_BETA HYDROLASE FOLD-1 DOMAIN-CONTAINING PROTEIN"/>
    <property type="match status" value="1"/>
</dbReference>
<dbReference type="Pfam" id="PF00326">
    <property type="entry name" value="Peptidase_S9"/>
    <property type="match status" value="1"/>
</dbReference>
<evidence type="ECO:0000259" key="2">
    <source>
        <dbReference type="Pfam" id="PF00326"/>
    </source>
</evidence>
<dbReference type="SUPFAM" id="SSF53474">
    <property type="entry name" value="alpha/beta-Hydrolases"/>
    <property type="match status" value="1"/>
</dbReference>
<keyword evidence="1" id="KW-0812">Transmembrane</keyword>
<protein>
    <submittedName>
        <fullName evidence="3">Alpha/beta hydrolase</fullName>
    </submittedName>
</protein>
<reference evidence="3" key="2">
    <citation type="submission" date="2021-04" db="EMBL/GenBank/DDBJ databases">
        <authorList>
            <person name="Gilroy R."/>
        </authorList>
    </citation>
    <scope>NUCLEOTIDE SEQUENCE</scope>
    <source>
        <strain evidence="3">ChiW4-1371</strain>
    </source>
</reference>
<accession>A0A9D2GTN3</accession>
<dbReference type="EMBL" id="DXAQ01000035">
    <property type="protein sequence ID" value="HIZ88781.1"/>
    <property type="molecule type" value="Genomic_DNA"/>
</dbReference>
<comment type="caution">
    <text evidence="3">The sequence shown here is derived from an EMBL/GenBank/DDBJ whole genome shotgun (WGS) entry which is preliminary data.</text>
</comment>
<dbReference type="InterPro" id="IPR029058">
    <property type="entry name" value="AB_hydrolase_fold"/>
</dbReference>
<evidence type="ECO:0000313" key="4">
    <source>
        <dbReference type="Proteomes" id="UP000824176"/>
    </source>
</evidence>
<dbReference type="GO" id="GO:0008236">
    <property type="term" value="F:serine-type peptidase activity"/>
    <property type="evidence" value="ECO:0007669"/>
    <property type="project" value="InterPro"/>
</dbReference>
<dbReference type="GO" id="GO:0006508">
    <property type="term" value="P:proteolysis"/>
    <property type="evidence" value="ECO:0007669"/>
    <property type="project" value="InterPro"/>
</dbReference>
<sequence length="313" mass="35823">MKKFSIIAAVVLLIICTTLYFISNMFYNLALSPDNNKDKVFESSHNAPTKKFDNTKINNDNNKFKEKAEIVSIKSFDGLNLKSYKLAKNNTHKWVIINHGYMQKPYQMGHAGMKFYNQGYNVILPHMRGHGESEGAYIGMGYHDRKDIIKWVEYIISQDSAAEILIYGVSMGGAATMMVSGENLPDNVKCFIEDCGYTSAWDEFSYQLKKIYSLPSFPIMNSVNLLVNLRAGYDLKEASAFNQVQKCKKPMLFIHGDKDTFVPFNMAEKLYAVSSCPEKELFITRNAGHAESFKMYEDIYWQKVFEFAGKYIN</sequence>
<dbReference type="PANTHER" id="PTHR43358">
    <property type="entry name" value="ALPHA/BETA-HYDROLASE"/>
    <property type="match status" value="1"/>
</dbReference>
<dbReference type="InterPro" id="IPR001375">
    <property type="entry name" value="Peptidase_S9_cat"/>
</dbReference>
<proteinExistence type="predicted"/>
<feature type="transmembrane region" description="Helical" evidence="1">
    <location>
        <begin position="6"/>
        <end position="27"/>
    </location>
</feature>
<keyword evidence="3" id="KW-0378">Hydrolase</keyword>
<organism evidence="3 4">
    <name type="scientific">Candidatus Mucispirillum faecigallinarum</name>
    <dbReference type="NCBI Taxonomy" id="2838699"/>
    <lineage>
        <taxon>Bacteria</taxon>
        <taxon>Pseudomonadati</taxon>
        <taxon>Deferribacterota</taxon>
        <taxon>Deferribacteres</taxon>
        <taxon>Deferribacterales</taxon>
        <taxon>Mucispirillaceae</taxon>
        <taxon>Mucispirillum</taxon>
    </lineage>
</organism>
<keyword evidence="1" id="KW-1133">Transmembrane helix</keyword>
<gene>
    <name evidence="3" type="ORF">H9804_02455</name>
</gene>
<dbReference type="Gene3D" id="3.40.50.1820">
    <property type="entry name" value="alpha/beta hydrolase"/>
    <property type="match status" value="1"/>
</dbReference>
<name>A0A9D2GTN3_9BACT</name>
<dbReference type="Proteomes" id="UP000824176">
    <property type="component" value="Unassembled WGS sequence"/>
</dbReference>
<reference evidence="3" key="1">
    <citation type="journal article" date="2021" name="PeerJ">
        <title>Extensive microbial diversity within the chicken gut microbiome revealed by metagenomics and culture.</title>
        <authorList>
            <person name="Gilroy R."/>
            <person name="Ravi A."/>
            <person name="Getino M."/>
            <person name="Pursley I."/>
            <person name="Horton D.L."/>
            <person name="Alikhan N.F."/>
            <person name="Baker D."/>
            <person name="Gharbi K."/>
            <person name="Hall N."/>
            <person name="Watson M."/>
            <person name="Adriaenssens E.M."/>
            <person name="Foster-Nyarko E."/>
            <person name="Jarju S."/>
            <person name="Secka A."/>
            <person name="Antonio M."/>
            <person name="Oren A."/>
            <person name="Chaudhuri R.R."/>
            <person name="La Ragione R."/>
            <person name="Hildebrand F."/>
            <person name="Pallen M.J."/>
        </authorList>
    </citation>
    <scope>NUCLEOTIDE SEQUENCE</scope>
    <source>
        <strain evidence="3">ChiW4-1371</strain>
    </source>
</reference>
<evidence type="ECO:0000256" key="1">
    <source>
        <dbReference type="SAM" id="Phobius"/>
    </source>
</evidence>
<feature type="domain" description="Peptidase S9 prolyl oligopeptidase catalytic" evidence="2">
    <location>
        <begin position="115"/>
        <end position="312"/>
    </location>
</feature>